<keyword evidence="3" id="KW-1133">Transmembrane helix</keyword>
<evidence type="ECO:0000256" key="3">
    <source>
        <dbReference type="SAM" id="Phobius"/>
    </source>
</evidence>
<feature type="transmembrane region" description="Helical" evidence="3">
    <location>
        <begin position="235"/>
        <end position="254"/>
    </location>
</feature>
<name>E4XN93_OIKDI</name>
<feature type="coiled-coil region" evidence="2">
    <location>
        <begin position="266"/>
        <end position="293"/>
    </location>
</feature>
<keyword evidence="1" id="KW-0863">Zinc-finger</keyword>
<dbReference type="Gene3D" id="3.30.160.60">
    <property type="entry name" value="Classic Zinc Finger"/>
    <property type="match status" value="1"/>
</dbReference>
<dbReference type="InParanoid" id="E4XN93"/>
<organism evidence="5">
    <name type="scientific">Oikopleura dioica</name>
    <name type="common">Tunicate</name>
    <dbReference type="NCBI Taxonomy" id="34765"/>
    <lineage>
        <taxon>Eukaryota</taxon>
        <taxon>Metazoa</taxon>
        <taxon>Chordata</taxon>
        <taxon>Tunicata</taxon>
        <taxon>Appendicularia</taxon>
        <taxon>Copelata</taxon>
        <taxon>Oikopleuridae</taxon>
        <taxon>Oikopleura</taxon>
    </lineage>
</organism>
<keyword evidence="1" id="KW-0479">Metal-binding</keyword>
<feature type="domain" description="B box-type" evidence="4">
    <location>
        <begin position="49"/>
        <end position="89"/>
    </location>
</feature>
<reference evidence="5" key="1">
    <citation type="journal article" date="2010" name="Science">
        <title>Plasticity of animal genome architecture unmasked by rapid evolution of a pelagic tunicate.</title>
        <authorList>
            <person name="Denoeud F."/>
            <person name="Henriet S."/>
            <person name="Mungpakdee S."/>
            <person name="Aury J.M."/>
            <person name="Da Silva C."/>
            <person name="Brinkmann H."/>
            <person name="Mikhaleva J."/>
            <person name="Olsen L.C."/>
            <person name="Jubin C."/>
            <person name="Canestro C."/>
            <person name="Bouquet J.M."/>
            <person name="Danks G."/>
            <person name="Poulain J."/>
            <person name="Campsteijn C."/>
            <person name="Adamski M."/>
            <person name="Cross I."/>
            <person name="Yadetie F."/>
            <person name="Muffato M."/>
            <person name="Louis A."/>
            <person name="Butcher S."/>
            <person name="Tsagkogeorga G."/>
            <person name="Konrad A."/>
            <person name="Singh S."/>
            <person name="Jensen M.F."/>
            <person name="Cong E.H."/>
            <person name="Eikeseth-Otteraa H."/>
            <person name="Noel B."/>
            <person name="Anthouard V."/>
            <person name="Porcel B.M."/>
            <person name="Kachouri-Lafond R."/>
            <person name="Nishino A."/>
            <person name="Ugolini M."/>
            <person name="Chourrout P."/>
            <person name="Nishida H."/>
            <person name="Aasland R."/>
            <person name="Huzurbazar S."/>
            <person name="Westhof E."/>
            <person name="Delsuc F."/>
            <person name="Lehrach H."/>
            <person name="Reinhardt R."/>
            <person name="Weissenbach J."/>
            <person name="Roy S.W."/>
            <person name="Artiguenave F."/>
            <person name="Postlethwait J.H."/>
            <person name="Manak J.R."/>
            <person name="Thompson E.M."/>
            <person name="Jaillon O."/>
            <person name="Du Pasquier L."/>
            <person name="Boudinot P."/>
            <person name="Liberles D.A."/>
            <person name="Volff J.N."/>
            <person name="Philippe H."/>
            <person name="Lenhard B."/>
            <person name="Roest Crollius H."/>
            <person name="Wincker P."/>
            <person name="Chourrout D."/>
        </authorList>
    </citation>
    <scope>NUCLEOTIDE SEQUENCE [LARGE SCALE GENOMIC DNA]</scope>
</reference>
<dbReference type="CDD" id="cd19756">
    <property type="entry name" value="Bbox2"/>
    <property type="match status" value="1"/>
</dbReference>
<sequence length="294" mass="33949">MVEAQNNRSLITCPLRCDQRTILREGGIFTLPLDRFKMSIIETLSEPTVDENICATHDERIKHFCRDCNELICSECVLDSHLGHKSSKLEKTLAEDLGVKLKKILESVSDEEAANRMLEGVIARKTTNVLRKSKLEEEGAILEEKLEAINDELENVENELERDENLTDTISTNLKEFVRSSEKALKDLEEDRLKVDQFVGKYCNALKSYQMFEEFQPILNPKSRSRGLAKSQNKFIYAVPILVLLLSILIYYLFGKRIQSFFNDETEDIEESREEIKEELSFLRARVHKLAENL</sequence>
<dbReference type="PROSITE" id="PS50119">
    <property type="entry name" value="ZF_BBOX"/>
    <property type="match status" value="1"/>
</dbReference>
<protein>
    <recommendedName>
        <fullName evidence="4">B box-type domain-containing protein</fullName>
    </recommendedName>
</protein>
<evidence type="ECO:0000313" key="5">
    <source>
        <dbReference type="EMBL" id="CBY11331.1"/>
    </source>
</evidence>
<gene>
    <name evidence="5" type="ORF">GSOID_T00015648001</name>
</gene>
<keyword evidence="2" id="KW-0175">Coiled coil</keyword>
<evidence type="ECO:0000259" key="4">
    <source>
        <dbReference type="PROSITE" id="PS50119"/>
    </source>
</evidence>
<feature type="coiled-coil region" evidence="2">
    <location>
        <begin position="132"/>
        <end position="173"/>
    </location>
</feature>
<dbReference type="AlphaFoldDB" id="E4XN93"/>
<dbReference type="OrthoDB" id="6105938at2759"/>
<dbReference type="InterPro" id="IPR000315">
    <property type="entry name" value="Znf_B-box"/>
</dbReference>
<dbReference type="Pfam" id="PF00643">
    <property type="entry name" value="zf-B_box"/>
    <property type="match status" value="1"/>
</dbReference>
<accession>E4XN93</accession>
<dbReference type="SUPFAM" id="SSF57845">
    <property type="entry name" value="B-box zinc-binding domain"/>
    <property type="match status" value="1"/>
</dbReference>
<evidence type="ECO:0000313" key="6">
    <source>
        <dbReference type="Proteomes" id="UP000001307"/>
    </source>
</evidence>
<evidence type="ECO:0000256" key="1">
    <source>
        <dbReference type="PROSITE-ProRule" id="PRU00024"/>
    </source>
</evidence>
<proteinExistence type="predicted"/>
<keyword evidence="1" id="KW-0862">Zinc</keyword>
<keyword evidence="6" id="KW-1185">Reference proteome</keyword>
<dbReference type="Proteomes" id="UP000001307">
    <property type="component" value="Unassembled WGS sequence"/>
</dbReference>
<keyword evidence="3" id="KW-0472">Membrane</keyword>
<dbReference type="EMBL" id="FN653082">
    <property type="protein sequence ID" value="CBY11331.1"/>
    <property type="molecule type" value="Genomic_DNA"/>
</dbReference>
<dbReference type="GO" id="GO:0008270">
    <property type="term" value="F:zinc ion binding"/>
    <property type="evidence" value="ECO:0007669"/>
    <property type="project" value="UniProtKB-KW"/>
</dbReference>
<dbReference type="SMART" id="SM00336">
    <property type="entry name" value="BBOX"/>
    <property type="match status" value="1"/>
</dbReference>
<evidence type="ECO:0000256" key="2">
    <source>
        <dbReference type="SAM" id="Coils"/>
    </source>
</evidence>
<keyword evidence="3" id="KW-0812">Transmembrane</keyword>